<protein>
    <recommendedName>
        <fullName evidence="6">CBM21 domain-containing protein</fullName>
    </recommendedName>
</protein>
<reference evidence="7" key="1">
    <citation type="submission" date="2018-10" db="EMBL/GenBank/DDBJ databases">
        <title>De novo assembly of a Great Dane genome.</title>
        <authorList>
            <person name="Kidd J.M."/>
            <person name="Pendleton A.L."/>
            <person name="Shen F."/>
            <person name="Emery S."/>
        </authorList>
    </citation>
    <scope>NUCLEOTIDE SEQUENCE [LARGE SCALE GENOMIC DNA]</scope>
    <source>
        <strain evidence="7">Great Dane</strain>
    </source>
</reference>
<keyword evidence="5" id="KW-0732">Signal</keyword>
<feature type="signal peptide" evidence="5">
    <location>
        <begin position="1"/>
        <end position="24"/>
    </location>
</feature>
<dbReference type="PANTHER" id="PTHR12307">
    <property type="entry name" value="PROTEIN PHOSPHATASE 1 REGULATORY SUBUNIT"/>
    <property type="match status" value="1"/>
</dbReference>
<reference evidence="7" key="2">
    <citation type="submission" date="2025-08" db="UniProtKB">
        <authorList>
            <consortium name="Ensembl"/>
        </authorList>
    </citation>
    <scope>IDENTIFICATION</scope>
</reference>
<dbReference type="AlphaFoldDB" id="A0A8C0TF37"/>
<dbReference type="InterPro" id="IPR038175">
    <property type="entry name" value="CBM21_dom_sf"/>
</dbReference>
<feature type="compositionally biased region" description="Low complexity" evidence="4">
    <location>
        <begin position="147"/>
        <end position="159"/>
    </location>
</feature>
<dbReference type="GO" id="GO:0005977">
    <property type="term" value="P:glycogen metabolic process"/>
    <property type="evidence" value="ECO:0007669"/>
    <property type="project" value="UniProtKB-KW"/>
</dbReference>
<evidence type="ECO:0000313" key="7">
    <source>
        <dbReference type="Ensembl" id="ENSCAFP00040033662.1"/>
    </source>
</evidence>
<keyword evidence="1" id="KW-0597">Phosphoprotein</keyword>
<keyword evidence="2" id="KW-0321">Glycogen metabolism</keyword>
<feature type="chain" id="PRO_5034193495" description="CBM21 domain-containing protein" evidence="5">
    <location>
        <begin position="25"/>
        <end position="480"/>
    </location>
</feature>
<dbReference type="PROSITE" id="PS51159">
    <property type="entry name" value="CBM21"/>
    <property type="match status" value="1"/>
</dbReference>
<dbReference type="GO" id="GO:0004721">
    <property type="term" value="F:phosphoprotein phosphatase activity"/>
    <property type="evidence" value="ECO:0007669"/>
    <property type="project" value="UniProtKB-ARBA"/>
</dbReference>
<evidence type="ECO:0000259" key="6">
    <source>
        <dbReference type="PROSITE" id="PS51159"/>
    </source>
</evidence>
<accession>A0A8C0TF37</accession>
<evidence type="ECO:0000256" key="5">
    <source>
        <dbReference type="SAM" id="SignalP"/>
    </source>
</evidence>
<keyword evidence="3" id="KW-0119">Carbohydrate metabolism</keyword>
<sequence>MPALLRPGALTRFLCLLLGPRVEGWPLRTWPAAPRVGGSGGTVKGVIGRPRFFAGQVLPPGRRWLASRVLGKPGCSAGHQLGPARAFQSPRRGPGAGGRPGPGALPLLALHRLHLQPLELHQPVDVPGELPGGAAPSRGAGAGAGGSPQAAVAAAAGDCGARRGPRGSGRGGPAPPDGRTGHVRRLGLGGPAPGPGARKPAPRSLSCVSDLDGGAAPEPRPCRPPGSPGRAPPPPPAPSGCDPRLRPIILRRARSLPSSPERRQKAGGASGAACRPGCSRQLRVRFADALGLELAQVKVFNAGEDPAVPLHVLSRLAINSDLCCSSQDLEFTLQCLVPDFPPPIEAADFAERLAQRLICLERVTCSDLGISGTVRVRNVAFEKQVAVRYTFSDWRSAHEAVARWRGPAGAGGTEDVFAFGFPVPPFLLALGSRVHFALRYRVAGAEYWDNNHGRDYSLTCRNHALHMPRGECEESWIHFI</sequence>
<evidence type="ECO:0000256" key="1">
    <source>
        <dbReference type="ARBA" id="ARBA00022553"/>
    </source>
</evidence>
<name>A0A8C0TF37_CANLF</name>
<proteinExistence type="predicted"/>
<dbReference type="Gene3D" id="2.60.40.2440">
    <property type="entry name" value="Carbohydrate binding type-21 domain"/>
    <property type="match status" value="1"/>
</dbReference>
<feature type="domain" description="CBM21" evidence="6">
    <location>
        <begin position="350"/>
        <end position="459"/>
    </location>
</feature>
<feature type="region of interest" description="Disordered" evidence="4">
    <location>
        <begin position="123"/>
        <end position="275"/>
    </location>
</feature>
<dbReference type="Proteomes" id="UP000694542">
    <property type="component" value="Chromosome 24"/>
</dbReference>
<evidence type="ECO:0000256" key="2">
    <source>
        <dbReference type="ARBA" id="ARBA00022600"/>
    </source>
</evidence>
<evidence type="ECO:0000256" key="4">
    <source>
        <dbReference type="SAM" id="MobiDB-lite"/>
    </source>
</evidence>
<evidence type="ECO:0000313" key="8">
    <source>
        <dbReference type="Proteomes" id="UP000694542"/>
    </source>
</evidence>
<feature type="compositionally biased region" description="Pro residues" evidence="4">
    <location>
        <begin position="218"/>
        <end position="238"/>
    </location>
</feature>
<organism evidence="7 8">
    <name type="scientific">Canis lupus familiaris</name>
    <name type="common">Dog</name>
    <name type="synonym">Canis familiaris</name>
    <dbReference type="NCBI Taxonomy" id="9615"/>
    <lineage>
        <taxon>Eukaryota</taxon>
        <taxon>Metazoa</taxon>
        <taxon>Chordata</taxon>
        <taxon>Craniata</taxon>
        <taxon>Vertebrata</taxon>
        <taxon>Euteleostomi</taxon>
        <taxon>Mammalia</taxon>
        <taxon>Eutheria</taxon>
        <taxon>Laurasiatheria</taxon>
        <taxon>Carnivora</taxon>
        <taxon>Caniformia</taxon>
        <taxon>Canidae</taxon>
        <taxon>Canis</taxon>
    </lineage>
</organism>
<feature type="compositionally biased region" description="Low complexity" evidence="4">
    <location>
        <begin position="239"/>
        <end position="248"/>
    </location>
</feature>
<dbReference type="FunFam" id="2.60.40.2440:FF:000002">
    <property type="entry name" value="Protein phosphatase 1 regulatory subunit 3E"/>
    <property type="match status" value="1"/>
</dbReference>
<feature type="region of interest" description="Disordered" evidence="4">
    <location>
        <begin position="80"/>
        <end position="105"/>
    </location>
</feature>
<dbReference type="InterPro" id="IPR005036">
    <property type="entry name" value="CBM21_dom"/>
</dbReference>
<dbReference type="PANTHER" id="PTHR12307:SF4">
    <property type="entry name" value="PROTEIN PHOSPHATASE 1 REGULATORY SUBUNIT 3D"/>
    <property type="match status" value="1"/>
</dbReference>
<dbReference type="Ensembl" id="ENSCAFT00040038592.1">
    <property type="protein sequence ID" value="ENSCAFP00040033662.1"/>
    <property type="gene ID" value="ENSCAFG00040020841.1"/>
</dbReference>
<evidence type="ECO:0000256" key="3">
    <source>
        <dbReference type="ARBA" id="ARBA00023277"/>
    </source>
</evidence>
<dbReference type="InterPro" id="IPR050782">
    <property type="entry name" value="PP1_regulatory_subunit_3"/>
</dbReference>
<dbReference type="Pfam" id="PF03370">
    <property type="entry name" value="CBM_21"/>
    <property type="match status" value="1"/>
</dbReference>